<evidence type="ECO:0000313" key="4">
    <source>
        <dbReference type="Proteomes" id="UP000271162"/>
    </source>
</evidence>
<evidence type="ECO:0000313" key="5">
    <source>
        <dbReference type="WBParaSite" id="NBR_0000030401-mRNA-1"/>
    </source>
</evidence>
<reference evidence="3 4" key="2">
    <citation type="submission" date="2018-11" db="EMBL/GenBank/DDBJ databases">
        <authorList>
            <consortium name="Pathogen Informatics"/>
        </authorList>
    </citation>
    <scope>NUCLEOTIDE SEQUENCE [LARGE SCALE GENOMIC DNA]</scope>
</reference>
<dbReference type="EMBL" id="UYSL01000105">
    <property type="protein sequence ID" value="VDL62761.1"/>
    <property type="molecule type" value="Genomic_DNA"/>
</dbReference>
<accession>A0A0N4XCV1</accession>
<evidence type="ECO:0000313" key="3">
    <source>
        <dbReference type="EMBL" id="VDL62761.1"/>
    </source>
</evidence>
<keyword evidence="4" id="KW-1185">Reference proteome</keyword>
<name>A0A0N4XCV1_NIPBR</name>
<gene>
    <name evidence="3" type="ORF">NBR_LOCUS305</name>
</gene>
<dbReference type="Proteomes" id="UP000271162">
    <property type="component" value="Unassembled WGS sequence"/>
</dbReference>
<dbReference type="WBParaSite" id="NBR_0000030401-mRNA-1">
    <property type="protein sequence ID" value="NBR_0000030401-mRNA-1"/>
    <property type="gene ID" value="NBR_0000030401"/>
</dbReference>
<feature type="signal peptide" evidence="2">
    <location>
        <begin position="1"/>
        <end position="17"/>
    </location>
</feature>
<reference evidence="5" key="1">
    <citation type="submission" date="2017-02" db="UniProtKB">
        <authorList>
            <consortium name="WormBaseParasite"/>
        </authorList>
    </citation>
    <scope>IDENTIFICATION</scope>
</reference>
<evidence type="ECO:0000256" key="2">
    <source>
        <dbReference type="SAM" id="SignalP"/>
    </source>
</evidence>
<sequence>MIVLLIIAGILAEHVTGQRVQGSADRRNVMRSEAKVFDLPKFAPTARIIKLSTVLRGKQPKKNEASLFRDAAGSFDNFDAFDLESIDAESSSGEAKVAPRRRQKSKSDEHIGEFFPESA</sequence>
<proteinExistence type="predicted"/>
<feature type="chain" id="PRO_5043124498" evidence="2">
    <location>
        <begin position="18"/>
        <end position="119"/>
    </location>
</feature>
<dbReference type="AlphaFoldDB" id="A0A0N4XCV1"/>
<feature type="region of interest" description="Disordered" evidence="1">
    <location>
        <begin position="90"/>
        <end position="119"/>
    </location>
</feature>
<evidence type="ECO:0000256" key="1">
    <source>
        <dbReference type="SAM" id="MobiDB-lite"/>
    </source>
</evidence>
<organism evidence="5">
    <name type="scientific">Nippostrongylus brasiliensis</name>
    <name type="common">Rat hookworm</name>
    <dbReference type="NCBI Taxonomy" id="27835"/>
    <lineage>
        <taxon>Eukaryota</taxon>
        <taxon>Metazoa</taxon>
        <taxon>Ecdysozoa</taxon>
        <taxon>Nematoda</taxon>
        <taxon>Chromadorea</taxon>
        <taxon>Rhabditida</taxon>
        <taxon>Rhabditina</taxon>
        <taxon>Rhabditomorpha</taxon>
        <taxon>Strongyloidea</taxon>
        <taxon>Heligmosomidae</taxon>
        <taxon>Nippostrongylus</taxon>
    </lineage>
</organism>
<keyword evidence="2" id="KW-0732">Signal</keyword>
<protein>
    <submittedName>
        <fullName evidence="5">Hirudin</fullName>
    </submittedName>
</protein>
<dbReference type="OMA" id="EQTICQV"/>